<accession>A0AAU9KE32</accession>
<dbReference type="PANTHER" id="PTHR42886:SF29">
    <property type="entry name" value="PUMMELIG, ISOFORM A"/>
    <property type="match status" value="1"/>
</dbReference>
<dbReference type="EMBL" id="CAJZBQ010000054">
    <property type="protein sequence ID" value="CAG9332200.1"/>
    <property type="molecule type" value="Genomic_DNA"/>
</dbReference>
<dbReference type="InterPro" id="IPR000073">
    <property type="entry name" value="AB_hydrolase_1"/>
</dbReference>
<reference evidence="3" key="1">
    <citation type="submission" date="2021-09" db="EMBL/GenBank/DDBJ databases">
        <authorList>
            <consortium name="AG Swart"/>
            <person name="Singh M."/>
            <person name="Singh A."/>
            <person name="Seah K."/>
            <person name="Emmerich C."/>
        </authorList>
    </citation>
    <scope>NUCLEOTIDE SEQUENCE</scope>
    <source>
        <strain evidence="3">ATCC30299</strain>
    </source>
</reference>
<proteinExistence type="inferred from homology"/>
<dbReference type="GO" id="GO:0042171">
    <property type="term" value="F:lysophosphatidic acid acyltransferase activity"/>
    <property type="evidence" value="ECO:0007669"/>
    <property type="project" value="TreeGrafter"/>
</dbReference>
<dbReference type="GO" id="GO:0052689">
    <property type="term" value="F:carboxylic ester hydrolase activity"/>
    <property type="evidence" value="ECO:0007669"/>
    <property type="project" value="TreeGrafter"/>
</dbReference>
<comment type="caution">
    <text evidence="3">The sequence shown here is derived from an EMBL/GenBank/DDBJ whole genome shotgun (WGS) entry which is preliminary data.</text>
</comment>
<keyword evidence="4" id="KW-1185">Reference proteome</keyword>
<organism evidence="3 4">
    <name type="scientific">Blepharisma stoltei</name>
    <dbReference type="NCBI Taxonomy" id="1481888"/>
    <lineage>
        <taxon>Eukaryota</taxon>
        <taxon>Sar</taxon>
        <taxon>Alveolata</taxon>
        <taxon>Ciliophora</taxon>
        <taxon>Postciliodesmatophora</taxon>
        <taxon>Heterotrichea</taxon>
        <taxon>Heterotrichida</taxon>
        <taxon>Blepharismidae</taxon>
        <taxon>Blepharisma</taxon>
    </lineage>
</organism>
<feature type="domain" description="AB hydrolase-1" evidence="2">
    <location>
        <begin position="51"/>
        <end position="308"/>
    </location>
</feature>
<dbReference type="SUPFAM" id="SSF53474">
    <property type="entry name" value="alpha/beta-Hydrolases"/>
    <property type="match status" value="1"/>
</dbReference>
<evidence type="ECO:0000313" key="3">
    <source>
        <dbReference type="EMBL" id="CAG9332200.1"/>
    </source>
</evidence>
<evidence type="ECO:0000256" key="1">
    <source>
        <dbReference type="ARBA" id="ARBA00038097"/>
    </source>
</evidence>
<evidence type="ECO:0000313" key="4">
    <source>
        <dbReference type="Proteomes" id="UP001162131"/>
    </source>
</evidence>
<comment type="similarity">
    <text evidence="1">Belongs to the peptidase S33 family. ABHD4/ABHD5 subfamily.</text>
</comment>
<sequence length="328" mass="37496">MVQWSALNFQALEEAEKKLISLSGVNITTQRIPINEYHSIYCLMAGESSNPPLVLLHGYLGMGMMFFKILRHLALHYRVYCLDLLGMGRSSRPNFTAKGHKESEEFFTKPLEVCRQYLGLEKMILCGHSFGGYIAGCYTEEHPDRVEKLILISPAGVSKVKENEPVKKLSFFQNLLHKFSHYLWRKNITPATILRKIGPFGKKFVNHYLTGSFRGWKEEELALVKIYFQQVNLCPGSGEHALPEILREFQYAYSPLCDRLKNVPILFLYGDTDWMKIDGAHQNKEINSQNVVIEIVSNAGHQLYFDNPKETAEKIFSGLAKLDEVQTA</sequence>
<dbReference type="Pfam" id="PF00561">
    <property type="entry name" value="Abhydrolase_1"/>
    <property type="match status" value="1"/>
</dbReference>
<protein>
    <recommendedName>
        <fullName evidence="2">AB hydrolase-1 domain-containing protein</fullName>
    </recommendedName>
</protein>
<dbReference type="GO" id="GO:0006654">
    <property type="term" value="P:phosphatidic acid biosynthetic process"/>
    <property type="evidence" value="ECO:0007669"/>
    <property type="project" value="TreeGrafter"/>
</dbReference>
<name>A0AAU9KE32_9CILI</name>
<dbReference type="PANTHER" id="PTHR42886">
    <property type="entry name" value="RE40534P-RELATED"/>
    <property type="match status" value="1"/>
</dbReference>
<evidence type="ECO:0000259" key="2">
    <source>
        <dbReference type="Pfam" id="PF00561"/>
    </source>
</evidence>
<dbReference type="InterPro" id="IPR029058">
    <property type="entry name" value="AB_hydrolase_fold"/>
</dbReference>
<dbReference type="GO" id="GO:0055088">
    <property type="term" value="P:lipid homeostasis"/>
    <property type="evidence" value="ECO:0007669"/>
    <property type="project" value="TreeGrafter"/>
</dbReference>
<dbReference type="PRINTS" id="PR00111">
    <property type="entry name" value="ABHYDROLASE"/>
</dbReference>
<dbReference type="AlphaFoldDB" id="A0AAU9KE32"/>
<gene>
    <name evidence="3" type="ORF">BSTOLATCC_MIC55652</name>
</gene>
<dbReference type="Gene3D" id="3.40.50.1820">
    <property type="entry name" value="alpha/beta hydrolase"/>
    <property type="match status" value="1"/>
</dbReference>
<dbReference type="Proteomes" id="UP001162131">
    <property type="component" value="Unassembled WGS sequence"/>
</dbReference>